<name>A0A645AYS9_9ZZZZ</name>
<dbReference type="EMBL" id="VSSQ01016746">
    <property type="protein sequence ID" value="MPM58405.1"/>
    <property type="molecule type" value="Genomic_DNA"/>
</dbReference>
<organism evidence="1">
    <name type="scientific">bioreactor metagenome</name>
    <dbReference type="NCBI Taxonomy" id="1076179"/>
    <lineage>
        <taxon>unclassified sequences</taxon>
        <taxon>metagenomes</taxon>
        <taxon>ecological metagenomes</taxon>
    </lineage>
</organism>
<comment type="caution">
    <text evidence="1">The sequence shown here is derived from an EMBL/GenBank/DDBJ whole genome shotgun (WGS) entry which is preliminary data.</text>
</comment>
<dbReference type="AlphaFoldDB" id="A0A645AYS9"/>
<accession>A0A645AYS9</accession>
<gene>
    <name evidence="1" type="ORF">SDC9_105236</name>
</gene>
<reference evidence="1" key="1">
    <citation type="submission" date="2019-08" db="EMBL/GenBank/DDBJ databases">
        <authorList>
            <person name="Kucharzyk K."/>
            <person name="Murdoch R.W."/>
            <person name="Higgins S."/>
            <person name="Loffler F."/>
        </authorList>
    </citation>
    <scope>NUCLEOTIDE SEQUENCE</scope>
</reference>
<sequence length="75" mass="8440">MVVVTTRSINRCGREDGVEPAHSLVLTHGLRLVADSRRLGHVRNHGMLVTGRPLRLLIEMVQRVLHDLADPRGRE</sequence>
<protein>
    <submittedName>
        <fullName evidence="1">Uncharacterized protein</fullName>
    </submittedName>
</protein>
<evidence type="ECO:0000313" key="1">
    <source>
        <dbReference type="EMBL" id="MPM58405.1"/>
    </source>
</evidence>
<proteinExistence type="predicted"/>